<dbReference type="InterPro" id="IPR031107">
    <property type="entry name" value="Small_HSP"/>
</dbReference>
<dbReference type="CDD" id="cd06464">
    <property type="entry name" value="ACD_sHsps-like"/>
    <property type="match status" value="1"/>
</dbReference>
<evidence type="ECO:0000313" key="5">
    <source>
        <dbReference type="EMBL" id="OHA66475.1"/>
    </source>
</evidence>
<comment type="caution">
    <text evidence="5">The sequence shown here is derived from an EMBL/GenBank/DDBJ whole genome shotgun (WGS) entry which is preliminary data.</text>
</comment>
<comment type="similarity">
    <text evidence="1 2">Belongs to the small heat shock protein (HSP20) family.</text>
</comment>
<dbReference type="InterPro" id="IPR008978">
    <property type="entry name" value="HSP20-like_chaperone"/>
</dbReference>
<feature type="region of interest" description="Disordered" evidence="3">
    <location>
        <begin position="1"/>
        <end position="76"/>
    </location>
</feature>
<dbReference type="SUPFAM" id="SSF49764">
    <property type="entry name" value="HSP20-like chaperones"/>
    <property type="match status" value="1"/>
</dbReference>
<dbReference type="PANTHER" id="PTHR11527">
    <property type="entry name" value="HEAT-SHOCK PROTEIN 20 FAMILY MEMBER"/>
    <property type="match status" value="1"/>
</dbReference>
<name>A0A1G2R0R7_9BACT</name>
<accession>A0A1G2R0R7</accession>
<evidence type="ECO:0000256" key="1">
    <source>
        <dbReference type="PROSITE-ProRule" id="PRU00285"/>
    </source>
</evidence>
<evidence type="ECO:0000259" key="4">
    <source>
        <dbReference type="PROSITE" id="PS01031"/>
    </source>
</evidence>
<feature type="compositionally biased region" description="Basic and acidic residues" evidence="3">
    <location>
        <begin position="23"/>
        <end position="64"/>
    </location>
</feature>
<gene>
    <name evidence="5" type="ORF">A2672_01330</name>
</gene>
<dbReference type="Gene3D" id="2.60.40.790">
    <property type="match status" value="1"/>
</dbReference>
<dbReference type="EMBL" id="MHTT01000002">
    <property type="protein sequence ID" value="OHA66475.1"/>
    <property type="molecule type" value="Genomic_DNA"/>
</dbReference>
<dbReference type="Proteomes" id="UP000178065">
    <property type="component" value="Unassembled WGS sequence"/>
</dbReference>
<dbReference type="PROSITE" id="PS01031">
    <property type="entry name" value="SHSP"/>
    <property type="match status" value="1"/>
</dbReference>
<reference evidence="5 6" key="1">
    <citation type="journal article" date="2016" name="Nat. Commun.">
        <title>Thousands of microbial genomes shed light on interconnected biogeochemical processes in an aquifer system.</title>
        <authorList>
            <person name="Anantharaman K."/>
            <person name="Brown C.T."/>
            <person name="Hug L.A."/>
            <person name="Sharon I."/>
            <person name="Castelle C.J."/>
            <person name="Probst A.J."/>
            <person name="Thomas B.C."/>
            <person name="Singh A."/>
            <person name="Wilkins M.J."/>
            <person name="Karaoz U."/>
            <person name="Brodie E.L."/>
            <person name="Williams K.H."/>
            <person name="Hubbard S.S."/>
            <person name="Banfield J.F."/>
        </authorList>
    </citation>
    <scope>NUCLEOTIDE SEQUENCE [LARGE SCALE GENOMIC DNA]</scope>
</reference>
<organism evidence="5 6">
    <name type="scientific">Candidatus Wildermuthbacteria bacterium RIFCSPHIGHO2_01_FULL_49_22b</name>
    <dbReference type="NCBI Taxonomy" id="1802448"/>
    <lineage>
        <taxon>Bacteria</taxon>
        <taxon>Candidatus Wildermuthiibacteriota</taxon>
    </lineage>
</organism>
<proteinExistence type="inferred from homology"/>
<feature type="domain" description="SHSP" evidence="4">
    <location>
        <begin position="72"/>
        <end position="183"/>
    </location>
</feature>
<evidence type="ECO:0000256" key="2">
    <source>
        <dbReference type="RuleBase" id="RU003616"/>
    </source>
</evidence>
<dbReference type="InterPro" id="IPR002068">
    <property type="entry name" value="A-crystallin/Hsp20_dom"/>
</dbReference>
<sequence>MSSFFEKLKNSMGVEEEENEKEEQEKEEGKQKQKKEEKPSSVKAAEGKEKKVQVKSLKKEDAAPSHEQAPDWFEPEGELAVDVYQTDDEIVIQSTIAGVKPEDLDISIENDTVIISGERSNTVQDQGKNYFFQECFWGAFSRQIILPEEVDGSRAEATMKDGVFTLRLPKIERQKVRKVKVHG</sequence>
<protein>
    <recommendedName>
        <fullName evidence="4">SHSP domain-containing protein</fullName>
    </recommendedName>
</protein>
<dbReference type="Pfam" id="PF00011">
    <property type="entry name" value="HSP20"/>
    <property type="match status" value="1"/>
</dbReference>
<dbReference type="AlphaFoldDB" id="A0A1G2R0R7"/>
<evidence type="ECO:0000313" key="6">
    <source>
        <dbReference type="Proteomes" id="UP000178065"/>
    </source>
</evidence>
<evidence type="ECO:0000256" key="3">
    <source>
        <dbReference type="SAM" id="MobiDB-lite"/>
    </source>
</evidence>
<dbReference type="STRING" id="1802448.A2672_01330"/>